<reference evidence="2 3" key="1">
    <citation type="submission" date="2019-04" db="EMBL/GenBank/DDBJ databases">
        <title>Streptomyces oryziradicis sp. nov., a novel actinomycete isolated from rhizosphere soil of rice (Oryza sativa L.).</title>
        <authorList>
            <person name="Li C."/>
        </authorList>
    </citation>
    <scope>NUCLEOTIDE SEQUENCE [LARGE SCALE GENOMIC DNA]</scope>
    <source>
        <strain evidence="2 3">NEAU-C40</strain>
    </source>
</reference>
<dbReference type="RefSeq" id="WP_136727709.1">
    <property type="nucleotide sequence ID" value="NZ_SUMC01000042.1"/>
</dbReference>
<dbReference type="Pfam" id="PF09348">
    <property type="entry name" value="DUF1990"/>
    <property type="match status" value="1"/>
</dbReference>
<dbReference type="PIRSF" id="PIRSF010260">
    <property type="entry name" value="UCP010260"/>
    <property type="match status" value="1"/>
</dbReference>
<proteinExistence type="predicted"/>
<evidence type="ECO:0000259" key="1">
    <source>
        <dbReference type="Pfam" id="PF09348"/>
    </source>
</evidence>
<dbReference type="EMBL" id="SUMC01000042">
    <property type="protein sequence ID" value="TKA06227.1"/>
    <property type="molecule type" value="Genomic_DNA"/>
</dbReference>
<name>A0A4U0SDF7_9ACTN</name>
<comment type="caution">
    <text evidence="2">The sequence shown here is derived from an EMBL/GenBank/DDBJ whole genome shotgun (WGS) entry which is preliminary data.</text>
</comment>
<evidence type="ECO:0000313" key="3">
    <source>
        <dbReference type="Proteomes" id="UP000305778"/>
    </source>
</evidence>
<dbReference type="InterPro" id="IPR014457">
    <property type="entry name" value="UCP010260"/>
</dbReference>
<protein>
    <submittedName>
        <fullName evidence="2">DUF1990 domain-containing protein</fullName>
    </submittedName>
</protein>
<feature type="domain" description="DUF1990" evidence="1">
    <location>
        <begin position="5"/>
        <end position="162"/>
    </location>
</feature>
<dbReference type="PANTHER" id="PTHR34202:SF1">
    <property type="entry name" value="UPF0548 PROTEIN"/>
    <property type="match status" value="1"/>
</dbReference>
<dbReference type="InterPro" id="IPR018960">
    <property type="entry name" value="DUF1990"/>
</dbReference>
<dbReference type="PANTHER" id="PTHR34202">
    <property type="entry name" value="UPF0548 PROTEIN"/>
    <property type="match status" value="1"/>
</dbReference>
<organism evidence="2 3">
    <name type="scientific">Actinacidiphila oryziradicis</name>
    <dbReference type="NCBI Taxonomy" id="2571141"/>
    <lineage>
        <taxon>Bacteria</taxon>
        <taxon>Bacillati</taxon>
        <taxon>Actinomycetota</taxon>
        <taxon>Actinomycetes</taxon>
        <taxon>Kitasatosporales</taxon>
        <taxon>Streptomycetaceae</taxon>
        <taxon>Actinacidiphila</taxon>
    </lineage>
</organism>
<keyword evidence="3" id="KW-1185">Reference proteome</keyword>
<dbReference type="Proteomes" id="UP000305778">
    <property type="component" value="Unassembled WGS sequence"/>
</dbReference>
<accession>A0A4U0SDF7</accession>
<evidence type="ECO:0000313" key="2">
    <source>
        <dbReference type="EMBL" id="TKA06227.1"/>
    </source>
</evidence>
<sequence>MDGFTYREVGATQDPGSLPPPGYRLLRCRVRLGAGPEVLAAAGQAVLGWRMHRGAGLAVDAGAPEAARGVRVVIGLGVGRWRLRAPCEVVWTVREEHRTGFAYGTLAGHPERGEESFVVERDPDGSVWLSVIAFSRAGSWYVRAAGPLGRLSQGAMARWYGHSLRRVTQQIITRNGS</sequence>
<gene>
    <name evidence="2" type="ORF">FCI23_33060</name>
</gene>
<dbReference type="OrthoDB" id="120660at2"/>
<dbReference type="AlphaFoldDB" id="A0A4U0SDF7"/>